<accession>A0ABR4D948</accession>
<evidence type="ECO:0000256" key="5">
    <source>
        <dbReference type="ARBA" id="ARBA00023098"/>
    </source>
</evidence>
<sequence>MLLFRVGLVHCLISFVSRVITGFSLAAHKVAIAIAKPAILSLLEAIEIGSLTLVDKSQGDHHVFGDQPDPDADPAATLEVYSPLFYLRVFLLADMGFAQSYLRGEMTCSDLTAFFRLFIANRRRLDVTAALDFGMSPWLSHRLLARAVSLARRVVHTLAIPPSLPNTAAGAAANIAAHYDLGNDMFAAFLSSDMTYSCPIWATVPSLGEERPNSSSSSSSSSSSRNSSSSPSSDECLESAQARKIRRLIAALRLNPADHILELGTGWGSFAIAAARAVPGCRVTTVTLSRAQAAAARERVAREGLEGRVDVVCADYRDGMLMKVKRPAAGFDKVVSVEMAEAVGREYLGEFFARVDGFLKREGGVAVVQCITLPEGRGREYAAREDFINHYIFPGGYVPSVTELINHITTASRGTLVVENIDNIGGHYARALRLWRERFLARFDDTIRPALLKRYPNMTAQDVGVFRRKWQYYFSYCEAGFLTKALGDVIITVAREGTMETMEGIPL</sequence>
<dbReference type="InterPro" id="IPR050723">
    <property type="entry name" value="CFA/CMAS"/>
</dbReference>
<dbReference type="EMBL" id="JAZGUE010000004">
    <property type="protein sequence ID" value="KAL2266876.1"/>
    <property type="molecule type" value="Genomic_DNA"/>
</dbReference>
<keyword evidence="5" id="KW-0443">Lipid metabolism</keyword>
<dbReference type="Gene3D" id="3.40.50.150">
    <property type="entry name" value="Vaccinia Virus protein VP39"/>
    <property type="match status" value="1"/>
</dbReference>
<comment type="caution">
    <text evidence="8">The sequence shown here is derived from an EMBL/GenBank/DDBJ whole genome shotgun (WGS) entry which is preliminary data.</text>
</comment>
<evidence type="ECO:0008006" key="10">
    <source>
        <dbReference type="Google" id="ProtNLM"/>
    </source>
</evidence>
<dbReference type="InterPro" id="IPR003333">
    <property type="entry name" value="CMAS"/>
</dbReference>
<evidence type="ECO:0000256" key="3">
    <source>
        <dbReference type="ARBA" id="ARBA00022679"/>
    </source>
</evidence>
<feature type="region of interest" description="Disordered" evidence="6">
    <location>
        <begin position="207"/>
        <end position="236"/>
    </location>
</feature>
<proteinExistence type="inferred from homology"/>
<evidence type="ECO:0000256" key="7">
    <source>
        <dbReference type="SAM" id="SignalP"/>
    </source>
</evidence>
<dbReference type="PANTHER" id="PTHR43667">
    <property type="entry name" value="CYCLOPROPANE-FATTY-ACYL-PHOSPHOLIPID SYNTHASE"/>
    <property type="match status" value="1"/>
</dbReference>
<keyword evidence="4" id="KW-0949">S-adenosyl-L-methionine</keyword>
<keyword evidence="9" id="KW-1185">Reference proteome</keyword>
<evidence type="ECO:0000256" key="6">
    <source>
        <dbReference type="SAM" id="MobiDB-lite"/>
    </source>
</evidence>
<evidence type="ECO:0000313" key="9">
    <source>
        <dbReference type="Proteomes" id="UP001600064"/>
    </source>
</evidence>
<feature type="compositionally biased region" description="Low complexity" evidence="6">
    <location>
        <begin position="213"/>
        <end position="233"/>
    </location>
</feature>
<reference evidence="8 9" key="1">
    <citation type="journal article" date="2024" name="Commun. Biol.">
        <title>Comparative genomic analysis of thermophilic fungi reveals convergent evolutionary adaptations and gene losses.</title>
        <authorList>
            <person name="Steindorff A.S."/>
            <person name="Aguilar-Pontes M.V."/>
            <person name="Robinson A.J."/>
            <person name="Andreopoulos B."/>
            <person name="LaButti K."/>
            <person name="Kuo A."/>
            <person name="Mondo S."/>
            <person name="Riley R."/>
            <person name="Otillar R."/>
            <person name="Haridas S."/>
            <person name="Lipzen A."/>
            <person name="Grimwood J."/>
            <person name="Schmutz J."/>
            <person name="Clum A."/>
            <person name="Reid I.D."/>
            <person name="Moisan M.C."/>
            <person name="Butler G."/>
            <person name="Nguyen T.T.M."/>
            <person name="Dewar K."/>
            <person name="Conant G."/>
            <person name="Drula E."/>
            <person name="Henrissat B."/>
            <person name="Hansel C."/>
            <person name="Singer S."/>
            <person name="Hutchinson M.I."/>
            <person name="de Vries R.P."/>
            <person name="Natvig D.O."/>
            <person name="Powell A.J."/>
            <person name="Tsang A."/>
            <person name="Grigoriev I.V."/>
        </authorList>
    </citation>
    <scope>NUCLEOTIDE SEQUENCE [LARGE SCALE GENOMIC DNA]</scope>
    <source>
        <strain evidence="8 9">ATCC 22073</strain>
    </source>
</reference>
<dbReference type="SUPFAM" id="SSF53335">
    <property type="entry name" value="S-adenosyl-L-methionine-dependent methyltransferases"/>
    <property type="match status" value="1"/>
</dbReference>
<feature type="chain" id="PRO_5047483535" description="Cyclopropane-fatty-acyl-phospholipid synthase" evidence="7">
    <location>
        <begin position="27"/>
        <end position="507"/>
    </location>
</feature>
<dbReference type="InterPro" id="IPR029063">
    <property type="entry name" value="SAM-dependent_MTases_sf"/>
</dbReference>
<keyword evidence="2" id="KW-0489">Methyltransferase</keyword>
<feature type="signal peptide" evidence="7">
    <location>
        <begin position="1"/>
        <end position="26"/>
    </location>
</feature>
<keyword evidence="7" id="KW-0732">Signal</keyword>
<dbReference type="GeneID" id="98125255"/>
<evidence type="ECO:0000313" key="8">
    <source>
        <dbReference type="EMBL" id="KAL2266876.1"/>
    </source>
</evidence>
<dbReference type="Proteomes" id="UP001600064">
    <property type="component" value="Unassembled WGS sequence"/>
</dbReference>
<evidence type="ECO:0000256" key="1">
    <source>
        <dbReference type="ARBA" id="ARBA00010815"/>
    </source>
</evidence>
<evidence type="ECO:0000256" key="4">
    <source>
        <dbReference type="ARBA" id="ARBA00022691"/>
    </source>
</evidence>
<dbReference type="CDD" id="cd02440">
    <property type="entry name" value="AdoMet_MTases"/>
    <property type="match status" value="1"/>
</dbReference>
<name>A0ABR4D948_9PEZI</name>
<keyword evidence="3" id="KW-0808">Transferase</keyword>
<gene>
    <name evidence="8" type="ORF">VTJ83DRAFT_4153</name>
</gene>
<dbReference type="PANTHER" id="PTHR43667:SF2">
    <property type="entry name" value="FATTY ACID C-METHYL TRANSFERASE"/>
    <property type="match status" value="1"/>
</dbReference>
<organism evidence="8 9">
    <name type="scientific">Remersonia thermophila</name>
    <dbReference type="NCBI Taxonomy" id="72144"/>
    <lineage>
        <taxon>Eukaryota</taxon>
        <taxon>Fungi</taxon>
        <taxon>Dikarya</taxon>
        <taxon>Ascomycota</taxon>
        <taxon>Pezizomycotina</taxon>
        <taxon>Sordariomycetes</taxon>
        <taxon>Sordariomycetidae</taxon>
        <taxon>Sordariales</taxon>
        <taxon>Sordariales incertae sedis</taxon>
        <taxon>Remersonia</taxon>
    </lineage>
</organism>
<dbReference type="RefSeq" id="XP_070865603.1">
    <property type="nucleotide sequence ID" value="XM_071010611.1"/>
</dbReference>
<dbReference type="Pfam" id="PF02353">
    <property type="entry name" value="CMAS"/>
    <property type="match status" value="1"/>
</dbReference>
<evidence type="ECO:0000256" key="2">
    <source>
        <dbReference type="ARBA" id="ARBA00022603"/>
    </source>
</evidence>
<protein>
    <recommendedName>
        <fullName evidence="10">Cyclopropane-fatty-acyl-phospholipid synthase</fullName>
    </recommendedName>
</protein>
<comment type="similarity">
    <text evidence="1">Belongs to the CFA/CMAS family.</text>
</comment>
<dbReference type="PIRSF" id="PIRSF003085">
    <property type="entry name" value="CMAS"/>
    <property type="match status" value="1"/>
</dbReference>